<evidence type="ECO:0000313" key="1">
    <source>
        <dbReference type="EMBL" id="EAY21393.1"/>
    </source>
</evidence>
<dbReference type="EMBL" id="DS113190">
    <property type="protein sequence ID" value="EAY21393.1"/>
    <property type="molecule type" value="Genomic_DNA"/>
</dbReference>
<keyword evidence="2" id="KW-1185">Reference proteome</keyword>
<sequence length="655" mass="76447">MKNDIFNESTFIEPTLDDELDSHCFDAIEHEGPLDESTTKYCYDRDNNLHYLACQLGFSPFESHVPRINIFTSRNTVGLAIMGLLQSQEFQISEVKSYFHFSTHSIKYAKIFNKFNFPIHIAIDPQDDQCELLYHLKSPVLIVTSFNNTYKDYPHLHVIKAPHIYGPTYPFIYGDPNAESILDACMNNPWQLNTTSLNLSQEYAYSGDVAIEVVKIMKQILSGEKPDNFSVKTIKQGSLIAAIRDKYPKCNIPPVDFKYTQDIKTNLKTMIKYNKKQRRKPTDVYLSWVTSVCDTPRVIERANEQLAYYAEYFKRIPTLSMEFVYVYAHLSEFSKPFNEVFTVPKEIKNNMRIIEIPSIELLSLNMHPNKTQYPEFKLKNIGIRKAKGEYIISGNSDILPGYPIIDHVVRRLFSPGLYRSLRYNGKEQVPRDFVNLSQFYTYPDNWLANYDYIDYTAAMSSLLTKASGDFQGCHRKQWEIIHGFLETGQTFYVDSWFLLEFCGFKFPTVVRSLGYHVHLDHVKVSHYTSSIDTNQYFWRGMVCDGWFSKDVDSYKRDKWGLRQSFTVLDPDITNFSVNVSEGEFNVSYTFDKIRNATATPIPENISIPKVEYLNDVSKQNEENWEQYINKTIYWNQSVETQENKTFYDDENETIY</sequence>
<reference evidence="1" key="2">
    <citation type="journal article" date="2007" name="Science">
        <title>Draft genome sequence of the sexually transmitted pathogen Trichomonas vaginalis.</title>
        <authorList>
            <person name="Carlton J.M."/>
            <person name="Hirt R.P."/>
            <person name="Silva J.C."/>
            <person name="Delcher A.L."/>
            <person name="Schatz M."/>
            <person name="Zhao Q."/>
            <person name="Wortman J.R."/>
            <person name="Bidwell S.L."/>
            <person name="Alsmark U.C.M."/>
            <person name="Besteiro S."/>
            <person name="Sicheritz-Ponten T."/>
            <person name="Noel C.J."/>
            <person name="Dacks J.B."/>
            <person name="Foster P.G."/>
            <person name="Simillion C."/>
            <person name="Van de Peer Y."/>
            <person name="Miranda-Saavedra D."/>
            <person name="Barton G.J."/>
            <person name="Westrop G.D."/>
            <person name="Mueller S."/>
            <person name="Dessi D."/>
            <person name="Fiori P.L."/>
            <person name="Ren Q."/>
            <person name="Paulsen I."/>
            <person name="Zhang H."/>
            <person name="Bastida-Corcuera F.D."/>
            <person name="Simoes-Barbosa A."/>
            <person name="Brown M.T."/>
            <person name="Hayes R.D."/>
            <person name="Mukherjee M."/>
            <person name="Okumura C.Y."/>
            <person name="Schneider R."/>
            <person name="Smith A.J."/>
            <person name="Vanacova S."/>
            <person name="Villalvazo M."/>
            <person name="Haas B.J."/>
            <person name="Pertea M."/>
            <person name="Feldblyum T.V."/>
            <person name="Utterback T.R."/>
            <person name="Shu C.L."/>
            <person name="Osoegawa K."/>
            <person name="de Jong P.J."/>
            <person name="Hrdy I."/>
            <person name="Horvathova L."/>
            <person name="Zubacova Z."/>
            <person name="Dolezal P."/>
            <person name="Malik S.B."/>
            <person name="Logsdon J.M. Jr."/>
            <person name="Henze K."/>
            <person name="Gupta A."/>
            <person name="Wang C.C."/>
            <person name="Dunne R.L."/>
            <person name="Upcroft J.A."/>
            <person name="Upcroft P."/>
            <person name="White O."/>
            <person name="Salzberg S.L."/>
            <person name="Tang P."/>
            <person name="Chiu C.-H."/>
            <person name="Lee Y.-S."/>
            <person name="Embley T.M."/>
            <person name="Coombs G.H."/>
            <person name="Mottram J.C."/>
            <person name="Tachezy J."/>
            <person name="Fraser-Liggett C.M."/>
            <person name="Johnson P.J."/>
        </authorList>
    </citation>
    <scope>NUCLEOTIDE SEQUENCE [LARGE SCALE GENOMIC DNA]</scope>
    <source>
        <strain evidence="1">G3</strain>
    </source>
</reference>
<name>A2DDL7_TRIV3</name>
<proteinExistence type="predicted"/>
<dbReference type="VEuPathDB" id="TrichDB:TVAG_198310"/>
<dbReference type="Proteomes" id="UP000001542">
    <property type="component" value="Unassembled WGS sequence"/>
</dbReference>
<organism evidence="1 2">
    <name type="scientific">Trichomonas vaginalis (strain ATCC PRA-98 / G3)</name>
    <dbReference type="NCBI Taxonomy" id="412133"/>
    <lineage>
        <taxon>Eukaryota</taxon>
        <taxon>Metamonada</taxon>
        <taxon>Parabasalia</taxon>
        <taxon>Trichomonadida</taxon>
        <taxon>Trichomonadidae</taxon>
        <taxon>Trichomonas</taxon>
    </lineage>
</organism>
<evidence type="ECO:0000313" key="2">
    <source>
        <dbReference type="Proteomes" id="UP000001542"/>
    </source>
</evidence>
<dbReference type="KEGG" id="tva:5466927"/>
<dbReference type="STRING" id="5722.A2DDL7"/>
<dbReference type="OrthoDB" id="2329609at2759"/>
<protein>
    <submittedName>
        <fullName evidence="1">Uncharacterized protein</fullName>
    </submittedName>
</protein>
<gene>
    <name evidence="1" type="ORF">TVAG_198310</name>
</gene>
<dbReference type="RefSeq" id="XP_001582379.1">
    <property type="nucleotide sequence ID" value="XM_001582329.1"/>
</dbReference>
<dbReference type="AlphaFoldDB" id="A2DDL7"/>
<dbReference type="VEuPathDB" id="TrichDB:TVAGG3_0998730"/>
<accession>A2DDL7</accession>
<reference evidence="1" key="1">
    <citation type="submission" date="2006-10" db="EMBL/GenBank/DDBJ databases">
        <authorList>
            <person name="Amadeo P."/>
            <person name="Zhao Q."/>
            <person name="Wortman J."/>
            <person name="Fraser-Liggett C."/>
            <person name="Carlton J."/>
        </authorList>
    </citation>
    <scope>NUCLEOTIDE SEQUENCE</scope>
    <source>
        <strain evidence="1">G3</strain>
    </source>
</reference>
<dbReference type="InParanoid" id="A2DDL7"/>